<dbReference type="RefSeq" id="WP_158759691.1">
    <property type="nucleotide sequence ID" value="NZ_CP046910.1"/>
</dbReference>
<dbReference type="OrthoDB" id="9099522at2"/>
<accession>A0A7Z2J9H6</accession>
<proteinExistence type="predicted"/>
<evidence type="ECO:0000313" key="2">
    <source>
        <dbReference type="Proteomes" id="UP000434209"/>
    </source>
</evidence>
<evidence type="ECO:0000313" key="1">
    <source>
        <dbReference type="EMBL" id="QGZ56737.1"/>
    </source>
</evidence>
<name>A0A7Z2J9H6_9BURK</name>
<dbReference type="AlphaFoldDB" id="A0A7Z2J9H6"/>
<reference evidence="1 2" key="1">
    <citation type="submission" date="2019-12" db="EMBL/GenBank/DDBJ databases">
        <title>Paraburkholderia acidiphila 7Q-K02 sp. nov and Paraburkholderia acidisoli DHF22 sp. nov., two strains isolated from forest soil.</title>
        <authorList>
            <person name="Gao Z."/>
            <person name="Qiu L."/>
        </authorList>
    </citation>
    <scope>NUCLEOTIDE SEQUENCE [LARGE SCALE GENOMIC DNA]</scope>
    <source>
        <strain evidence="1 2">7Q-K02</strain>
    </source>
</reference>
<dbReference type="EMBL" id="CP046910">
    <property type="protein sequence ID" value="QGZ56737.1"/>
    <property type="molecule type" value="Genomic_DNA"/>
</dbReference>
<organism evidence="1 2">
    <name type="scientific">Paraburkholderia acidiphila</name>
    <dbReference type="NCBI Taxonomy" id="2571747"/>
    <lineage>
        <taxon>Bacteria</taxon>
        <taxon>Pseudomonadati</taxon>
        <taxon>Pseudomonadota</taxon>
        <taxon>Betaproteobacteria</taxon>
        <taxon>Burkholderiales</taxon>
        <taxon>Burkholderiaceae</taxon>
        <taxon>Paraburkholderia</taxon>
    </lineage>
</organism>
<keyword evidence="2" id="KW-1185">Reference proteome</keyword>
<gene>
    <name evidence="1" type="ORF">FAZ97_17385</name>
</gene>
<protein>
    <submittedName>
        <fullName evidence="1">Uncharacterized protein</fullName>
    </submittedName>
</protein>
<sequence length="106" mass="12033">MTMVLTTEVPTMVAIAGSRGRVSYQPGFAEHVARVRIVRRIQLADGSLDPERVEVEVYVPEDRRAGIEAPRGAWVTPEYLRCRALRSKNRKSLRDFFESDVMELAV</sequence>
<dbReference type="Proteomes" id="UP000434209">
    <property type="component" value="Chromosome 2"/>
</dbReference>
<dbReference type="KEGG" id="pacp:FAZ97_17385"/>